<dbReference type="OrthoDB" id="6105385at2"/>
<sequence>MEDVGASEKSHISDIVKALNSGVDFYTQARDKVNDPALATLFEFTANKRRQIIERFQPYIEAEKGAPEEGNSFVLETRKLYTNILALVVPDSEYAYIQQLYEVEENTLKAIIAALDEEPAVDCRAVLVNAYDEVGECQDKLRAQIKTRK</sequence>
<feature type="domain" description="DUF2383" evidence="1">
    <location>
        <begin position="10"/>
        <end position="116"/>
    </location>
</feature>
<proteinExistence type="predicted"/>
<dbReference type="AlphaFoldDB" id="A0A545TNK4"/>
<dbReference type="InterPro" id="IPR012347">
    <property type="entry name" value="Ferritin-like"/>
</dbReference>
<evidence type="ECO:0000313" key="2">
    <source>
        <dbReference type="EMBL" id="TQV78807.1"/>
    </source>
</evidence>
<dbReference type="NCBIfam" id="TIGR02284">
    <property type="entry name" value="PA2169 family four-helix-bundle protein"/>
    <property type="match status" value="1"/>
</dbReference>
<dbReference type="Gene3D" id="1.20.1260.10">
    <property type="match status" value="1"/>
</dbReference>
<evidence type="ECO:0000313" key="3">
    <source>
        <dbReference type="Proteomes" id="UP000319732"/>
    </source>
</evidence>
<comment type="caution">
    <text evidence="2">The sequence shown here is derived from an EMBL/GenBank/DDBJ whole genome shotgun (WGS) entry which is preliminary data.</text>
</comment>
<name>A0A545TNK4_9GAMM</name>
<dbReference type="EMBL" id="VHSG01000012">
    <property type="protein sequence ID" value="TQV78807.1"/>
    <property type="molecule type" value="Genomic_DNA"/>
</dbReference>
<dbReference type="Pfam" id="PF09537">
    <property type="entry name" value="DUF2383"/>
    <property type="match status" value="1"/>
</dbReference>
<evidence type="ECO:0000259" key="1">
    <source>
        <dbReference type="Pfam" id="PF09537"/>
    </source>
</evidence>
<dbReference type="Proteomes" id="UP000319732">
    <property type="component" value="Unassembled WGS sequence"/>
</dbReference>
<dbReference type="RefSeq" id="WP_142904642.1">
    <property type="nucleotide sequence ID" value="NZ_ML660093.1"/>
</dbReference>
<dbReference type="InterPro" id="IPR019052">
    <property type="entry name" value="DUF2383"/>
</dbReference>
<dbReference type="InterPro" id="IPR011971">
    <property type="entry name" value="CHP02284"/>
</dbReference>
<accession>A0A545TNK4</accession>
<organism evidence="2 3">
    <name type="scientific">Exilibacterium tricleocarpae</name>
    <dbReference type="NCBI Taxonomy" id="2591008"/>
    <lineage>
        <taxon>Bacteria</taxon>
        <taxon>Pseudomonadati</taxon>
        <taxon>Pseudomonadota</taxon>
        <taxon>Gammaproteobacteria</taxon>
        <taxon>Cellvibrionales</taxon>
        <taxon>Cellvibrionaceae</taxon>
        <taxon>Exilibacterium</taxon>
    </lineage>
</organism>
<gene>
    <name evidence="2" type="ORF">FKG94_12355</name>
</gene>
<keyword evidence="3" id="KW-1185">Reference proteome</keyword>
<protein>
    <submittedName>
        <fullName evidence="2">PA2169 family four-helix-bundle protein</fullName>
    </submittedName>
</protein>
<reference evidence="2 3" key="1">
    <citation type="submission" date="2019-06" db="EMBL/GenBank/DDBJ databases">
        <title>Whole genome sequence for Cellvibrionaceae sp. R142.</title>
        <authorList>
            <person name="Wang G."/>
        </authorList>
    </citation>
    <scope>NUCLEOTIDE SEQUENCE [LARGE SCALE GENOMIC DNA]</scope>
    <source>
        <strain evidence="2 3">R142</strain>
    </source>
</reference>